<evidence type="ECO:0000256" key="1">
    <source>
        <dbReference type="SAM" id="SignalP"/>
    </source>
</evidence>
<name>Q20983_CAEEL</name>
<dbReference type="GeneID" id="179369"/>
<dbReference type="GO" id="GO:0005615">
    <property type="term" value="C:extracellular space"/>
    <property type="evidence" value="ECO:0000314"/>
    <property type="project" value="WormBase"/>
</dbReference>
<dbReference type="OrthoDB" id="5863978at2759"/>
<dbReference type="HOGENOM" id="CLU_197781_0_0_1"/>
<protein>
    <submittedName>
        <fullName evidence="2">Heme Responsive protein</fullName>
    </submittedName>
</protein>
<dbReference type="RefSeq" id="NP_505518.2">
    <property type="nucleotide sequence ID" value="NM_073117.6"/>
</dbReference>
<dbReference type="Proteomes" id="UP000001940">
    <property type="component" value="Chromosome V"/>
</dbReference>
<dbReference type="EMBL" id="BX284605">
    <property type="protein sequence ID" value="CAA94777.2"/>
    <property type="molecule type" value="Genomic_DNA"/>
</dbReference>
<dbReference type="SMR" id="Q20983"/>
<sequence>MVNFTRSCSLLIILLFIFLISNVELRPVMKSGYSKNHHLFRPKNLQTDSEEGFWNNVYFVITASDSFFGG</sequence>
<dbReference type="WormBase" id="F58E6.7">
    <property type="protein sequence ID" value="CE38525"/>
    <property type="gene ID" value="WBGene00010256"/>
    <property type="gene designation" value="hrg-3"/>
</dbReference>
<dbReference type="FunCoup" id="Q20983">
    <property type="interactions" value="134"/>
</dbReference>
<reference evidence="2 3" key="1">
    <citation type="journal article" date="1998" name="Science">
        <title>Genome sequence of the nematode C. elegans: a platform for investigating biology.</title>
        <authorList>
            <consortium name="The C. elegans sequencing consortium"/>
            <person name="Sulson J.E."/>
            <person name="Waterston R."/>
        </authorList>
    </citation>
    <scope>NUCLEOTIDE SEQUENCE [LARGE SCALE GENOMIC DNA]</scope>
    <source>
        <strain evidence="2 3">Bristol N2</strain>
    </source>
</reference>
<dbReference type="GO" id="GO:0020037">
    <property type="term" value="F:heme binding"/>
    <property type="evidence" value="ECO:0000314"/>
    <property type="project" value="WormBase"/>
</dbReference>
<keyword evidence="3" id="KW-1185">Reference proteome</keyword>
<dbReference type="AGR" id="WB:WBGene00010256"/>
<dbReference type="eggNOG" id="ENOG502TKD4">
    <property type="taxonomic scope" value="Eukaryota"/>
</dbReference>
<feature type="signal peptide" evidence="1">
    <location>
        <begin position="1"/>
        <end position="25"/>
    </location>
</feature>
<accession>Q20983</accession>
<dbReference type="Bgee" id="WBGene00010256">
    <property type="expression patterns" value="Expressed in pharyngeal muscle cell (C elegans) and 3 other cell types or tissues"/>
</dbReference>
<dbReference type="KEGG" id="cel:CELE_F58E6.7"/>
<dbReference type="GO" id="GO:0015886">
    <property type="term" value="P:heme transport"/>
    <property type="evidence" value="ECO:0000315"/>
    <property type="project" value="WormBase"/>
</dbReference>
<organism evidence="2 3">
    <name type="scientific">Caenorhabditis elegans</name>
    <dbReference type="NCBI Taxonomy" id="6239"/>
    <lineage>
        <taxon>Eukaryota</taxon>
        <taxon>Metazoa</taxon>
        <taxon>Ecdysozoa</taxon>
        <taxon>Nematoda</taxon>
        <taxon>Chromadorea</taxon>
        <taxon>Rhabditida</taxon>
        <taxon>Rhabditina</taxon>
        <taxon>Rhabditomorpha</taxon>
        <taxon>Rhabditoidea</taxon>
        <taxon>Rhabditidae</taxon>
        <taxon>Peloderinae</taxon>
        <taxon>Caenorhabditis</taxon>
    </lineage>
</organism>
<keyword evidence="1" id="KW-0732">Signal</keyword>
<feature type="chain" id="PRO_5004199271" evidence="1">
    <location>
        <begin position="26"/>
        <end position="70"/>
    </location>
</feature>
<dbReference type="PaxDb" id="6239-F58E6.7"/>
<dbReference type="GO" id="GO:0050829">
    <property type="term" value="P:defense response to Gram-negative bacterium"/>
    <property type="evidence" value="ECO:0000315"/>
    <property type="project" value="WormBase"/>
</dbReference>
<evidence type="ECO:0000313" key="2">
    <source>
        <dbReference type="EMBL" id="CAA94777.2"/>
    </source>
</evidence>
<gene>
    <name evidence="2 4" type="primary">hrg-3</name>
    <name evidence="2" type="ORF">CELE_F58E6.7</name>
    <name evidence="4" type="ORF">F58E6.7</name>
</gene>
<dbReference type="PIR" id="T22923">
    <property type="entry name" value="T22923"/>
</dbReference>
<dbReference type="InParanoid" id="Q20983"/>
<dbReference type="AlphaFoldDB" id="Q20983"/>
<dbReference type="CTD" id="179369"/>
<dbReference type="UCSC" id="F58E6.7">
    <property type="organism name" value="c. elegans"/>
</dbReference>
<proteinExistence type="predicted"/>
<dbReference type="STRING" id="6239.F58E6.7.1"/>
<evidence type="ECO:0000313" key="3">
    <source>
        <dbReference type="Proteomes" id="UP000001940"/>
    </source>
</evidence>
<evidence type="ECO:0000313" key="4">
    <source>
        <dbReference type="WormBase" id="F58E6.7"/>
    </source>
</evidence>
<dbReference type="GO" id="GO:0015232">
    <property type="term" value="F:heme transmembrane transporter activity"/>
    <property type="evidence" value="ECO:0000315"/>
    <property type="project" value="WormBase"/>
</dbReference>